<evidence type="ECO:0000313" key="7">
    <source>
        <dbReference type="EMBL" id="GMN63791.1"/>
    </source>
</evidence>
<organism evidence="7 8">
    <name type="scientific">Ficus carica</name>
    <name type="common">Common fig</name>
    <dbReference type="NCBI Taxonomy" id="3494"/>
    <lineage>
        <taxon>Eukaryota</taxon>
        <taxon>Viridiplantae</taxon>
        <taxon>Streptophyta</taxon>
        <taxon>Embryophyta</taxon>
        <taxon>Tracheophyta</taxon>
        <taxon>Spermatophyta</taxon>
        <taxon>Magnoliopsida</taxon>
        <taxon>eudicotyledons</taxon>
        <taxon>Gunneridae</taxon>
        <taxon>Pentapetalae</taxon>
        <taxon>rosids</taxon>
        <taxon>fabids</taxon>
        <taxon>Rosales</taxon>
        <taxon>Moraceae</taxon>
        <taxon>Ficeae</taxon>
        <taxon>Ficus</taxon>
    </lineage>
</organism>
<dbReference type="EMBL" id="BTGU01000159">
    <property type="protein sequence ID" value="GMN63791.1"/>
    <property type="molecule type" value="Genomic_DNA"/>
</dbReference>
<evidence type="ECO:0000313" key="8">
    <source>
        <dbReference type="Proteomes" id="UP001187192"/>
    </source>
</evidence>
<dbReference type="InterPro" id="IPR010264">
    <property type="entry name" value="Self-incomp_S1"/>
</dbReference>
<reference evidence="7" key="1">
    <citation type="submission" date="2023-07" db="EMBL/GenBank/DDBJ databases">
        <title>draft genome sequence of fig (Ficus carica).</title>
        <authorList>
            <person name="Takahashi T."/>
            <person name="Nishimura K."/>
        </authorList>
    </citation>
    <scope>NUCLEOTIDE SEQUENCE</scope>
</reference>
<proteinExistence type="inferred from homology"/>
<evidence type="ECO:0000256" key="6">
    <source>
        <dbReference type="SAM" id="SignalP"/>
    </source>
</evidence>
<dbReference type="Pfam" id="PF05938">
    <property type="entry name" value="Self-incomp_S1"/>
    <property type="match status" value="1"/>
</dbReference>
<keyword evidence="8" id="KW-1185">Reference proteome</keyword>
<keyword evidence="3" id="KW-0713">Self-incompatibility</keyword>
<evidence type="ECO:0000256" key="5">
    <source>
        <dbReference type="ARBA" id="ARBA00022729"/>
    </source>
</evidence>
<dbReference type="GO" id="GO:0005576">
    <property type="term" value="C:extracellular region"/>
    <property type="evidence" value="ECO:0007669"/>
    <property type="project" value="UniProtKB-SubCell"/>
</dbReference>
<dbReference type="Proteomes" id="UP001187192">
    <property type="component" value="Unassembled WGS sequence"/>
</dbReference>
<comment type="similarity">
    <text evidence="2">Belongs to the plant self-incompatibility (S1) protein family.</text>
</comment>
<dbReference type="AlphaFoldDB" id="A0AA88DXY7"/>
<accession>A0AA88DXY7</accession>
<gene>
    <name evidence="7" type="ORF">TIFTF001_032862</name>
</gene>
<protein>
    <submittedName>
        <fullName evidence="7">Uncharacterized protein</fullName>
    </submittedName>
</protein>
<sequence>MKNPKHELALQLLLLTVVLLITTVTSGSLKHKVYVSMTNGLRPDLTLTTHCKSTNDDLGIQELPFDRDQLLVPFSAVVLGRHALRLRHGMEVQHAEALRHLRRP</sequence>
<dbReference type="GO" id="GO:0060320">
    <property type="term" value="P:rejection of self pollen"/>
    <property type="evidence" value="ECO:0007669"/>
    <property type="project" value="UniProtKB-KW"/>
</dbReference>
<evidence type="ECO:0000256" key="4">
    <source>
        <dbReference type="ARBA" id="ARBA00022525"/>
    </source>
</evidence>
<comment type="caution">
    <text evidence="7">The sequence shown here is derived from an EMBL/GenBank/DDBJ whole genome shotgun (WGS) entry which is preliminary data.</text>
</comment>
<keyword evidence="5 6" id="KW-0732">Signal</keyword>
<name>A0AA88DXY7_FICCA</name>
<evidence type="ECO:0000256" key="2">
    <source>
        <dbReference type="ARBA" id="ARBA00005581"/>
    </source>
</evidence>
<comment type="subcellular location">
    <subcellularLocation>
        <location evidence="1">Secreted</location>
    </subcellularLocation>
</comment>
<evidence type="ECO:0000256" key="1">
    <source>
        <dbReference type="ARBA" id="ARBA00004613"/>
    </source>
</evidence>
<keyword evidence="4" id="KW-0964">Secreted</keyword>
<evidence type="ECO:0000256" key="3">
    <source>
        <dbReference type="ARBA" id="ARBA00022471"/>
    </source>
</evidence>
<feature type="chain" id="PRO_5041676484" evidence="6">
    <location>
        <begin position="28"/>
        <end position="104"/>
    </location>
</feature>
<feature type="signal peptide" evidence="6">
    <location>
        <begin position="1"/>
        <end position="27"/>
    </location>
</feature>